<feature type="compositionally biased region" description="Basic and acidic residues" evidence="1">
    <location>
        <begin position="53"/>
        <end position="102"/>
    </location>
</feature>
<feature type="compositionally biased region" description="Basic and acidic residues" evidence="1">
    <location>
        <begin position="296"/>
        <end position="315"/>
    </location>
</feature>
<feature type="region of interest" description="Disordered" evidence="1">
    <location>
        <begin position="33"/>
        <end position="315"/>
    </location>
</feature>
<proteinExistence type="predicted"/>
<reference evidence="3 4" key="1">
    <citation type="submission" date="2017-02" db="EMBL/GenBank/DDBJ databases">
        <authorList>
            <person name="Peterson S.W."/>
        </authorList>
    </citation>
    <scope>NUCLEOTIDE SEQUENCE [LARGE SCALE GENOMIC DNA]</scope>
    <source>
        <strain evidence="3 4">B Ar 00.02</strain>
    </source>
</reference>
<feature type="transmembrane region" description="Helical" evidence="2">
    <location>
        <begin position="6"/>
        <end position="27"/>
    </location>
</feature>
<organism evidence="3 4">
    <name type="scientific">Arthrobacter rhombi</name>
    <dbReference type="NCBI Taxonomy" id="71253"/>
    <lineage>
        <taxon>Bacteria</taxon>
        <taxon>Bacillati</taxon>
        <taxon>Actinomycetota</taxon>
        <taxon>Actinomycetes</taxon>
        <taxon>Micrococcales</taxon>
        <taxon>Micrococcaceae</taxon>
        <taxon>Arthrobacter</taxon>
    </lineage>
</organism>
<dbReference type="Proteomes" id="UP000195913">
    <property type="component" value="Unassembled WGS sequence"/>
</dbReference>
<keyword evidence="4" id="KW-1185">Reference proteome</keyword>
<dbReference type="AlphaFoldDB" id="A0A1R4GIK1"/>
<keyword evidence="2" id="KW-0812">Transmembrane</keyword>
<gene>
    <name evidence="3" type="ORF">FM101_10710</name>
</gene>
<evidence type="ECO:0000256" key="1">
    <source>
        <dbReference type="SAM" id="MobiDB-lite"/>
    </source>
</evidence>
<evidence type="ECO:0000313" key="4">
    <source>
        <dbReference type="Proteomes" id="UP000195913"/>
    </source>
</evidence>
<protein>
    <submittedName>
        <fullName evidence="3">Uncharacterized protein</fullName>
    </submittedName>
</protein>
<evidence type="ECO:0000256" key="2">
    <source>
        <dbReference type="SAM" id="Phobius"/>
    </source>
</evidence>
<name>A0A1R4GIK1_9MICC</name>
<feature type="compositionally biased region" description="Basic and acidic residues" evidence="1">
    <location>
        <begin position="34"/>
        <end position="46"/>
    </location>
</feature>
<keyword evidence="2" id="KW-0472">Membrane</keyword>
<sequence>MDTSQIVWIVVAVVVVLIIIGVIARVAGRKKAERNREEAGRIRAEEQESQLQARERANAAQRTKADADAAELKSKEREIEAQRLQAEAKDAEIAAERKRMDADQQAAAANEQQQASEARLRHADRLDPDAGKDVPRDAGNGGTGRRADAAVAGGPAETGHRRHPVDPVDSERREDAAPVAGAARAEDGGDAHHGRNRQERVGDPADDRGQDHRRQRAGAAGESVAGDQSDVQGERSRGERVGDPAESERRQDGTPVVGDPLATDRPDAYGDAAAQRKDRGAGEDDDFLDDVDAADLDAKDRDQTGRHGDVPKHRD</sequence>
<feature type="compositionally biased region" description="Basic and acidic residues" evidence="1">
    <location>
        <begin position="164"/>
        <end position="176"/>
    </location>
</feature>
<keyword evidence="2" id="KW-1133">Transmembrane helix</keyword>
<feature type="compositionally biased region" description="Basic and acidic residues" evidence="1">
    <location>
        <begin position="118"/>
        <end position="136"/>
    </location>
</feature>
<evidence type="ECO:0000313" key="3">
    <source>
        <dbReference type="EMBL" id="SJM67950.1"/>
    </source>
</evidence>
<feature type="compositionally biased region" description="Basic and acidic residues" evidence="1">
    <location>
        <begin position="184"/>
        <end position="212"/>
    </location>
</feature>
<feature type="compositionally biased region" description="Acidic residues" evidence="1">
    <location>
        <begin position="283"/>
        <end position="295"/>
    </location>
</feature>
<dbReference type="EMBL" id="FUHW01000038">
    <property type="protein sequence ID" value="SJM67950.1"/>
    <property type="molecule type" value="Genomic_DNA"/>
</dbReference>
<accession>A0A1R4GIK1</accession>
<dbReference type="RefSeq" id="WP_086999425.1">
    <property type="nucleotide sequence ID" value="NZ_FUHW01000038.1"/>
</dbReference>
<feature type="compositionally biased region" description="Low complexity" evidence="1">
    <location>
        <begin position="103"/>
        <end position="117"/>
    </location>
</feature>
<feature type="compositionally biased region" description="Basic and acidic residues" evidence="1">
    <location>
        <begin position="262"/>
        <end position="282"/>
    </location>
</feature>
<feature type="compositionally biased region" description="Basic and acidic residues" evidence="1">
    <location>
        <begin position="232"/>
        <end position="252"/>
    </location>
</feature>